<organism evidence="1 2">
    <name type="scientific">Coffea arabica</name>
    <name type="common">Arabian coffee</name>
    <dbReference type="NCBI Taxonomy" id="13443"/>
    <lineage>
        <taxon>Eukaryota</taxon>
        <taxon>Viridiplantae</taxon>
        <taxon>Streptophyta</taxon>
        <taxon>Embryophyta</taxon>
        <taxon>Tracheophyta</taxon>
        <taxon>Spermatophyta</taxon>
        <taxon>Magnoliopsida</taxon>
        <taxon>eudicotyledons</taxon>
        <taxon>Gunneridae</taxon>
        <taxon>Pentapetalae</taxon>
        <taxon>asterids</taxon>
        <taxon>lamiids</taxon>
        <taxon>Gentianales</taxon>
        <taxon>Rubiaceae</taxon>
        <taxon>Ixoroideae</taxon>
        <taxon>Gardenieae complex</taxon>
        <taxon>Bertiereae - Coffeeae clade</taxon>
        <taxon>Coffeeae</taxon>
        <taxon>Coffea</taxon>
    </lineage>
</organism>
<protein>
    <submittedName>
        <fullName evidence="2">Uncharacterized mitochondrial protein AtMg00310-like</fullName>
    </submittedName>
</protein>
<name>A0A6P6VAA5_COFAR</name>
<accession>A0A6P6VAA5</accession>
<dbReference type="OrthoDB" id="1112297at2759"/>
<dbReference type="PANTHER" id="PTHR33116">
    <property type="entry name" value="REVERSE TRANSCRIPTASE ZINC-BINDING DOMAIN-CONTAINING PROTEIN-RELATED-RELATED"/>
    <property type="match status" value="1"/>
</dbReference>
<dbReference type="RefSeq" id="XP_027098887.1">
    <property type="nucleotide sequence ID" value="XM_027243086.1"/>
</dbReference>
<proteinExistence type="predicted"/>
<gene>
    <name evidence="2" type="primary">LOC113718167</name>
</gene>
<reference evidence="2" key="2">
    <citation type="submission" date="2025-08" db="UniProtKB">
        <authorList>
            <consortium name="RefSeq"/>
        </authorList>
    </citation>
    <scope>IDENTIFICATION</scope>
    <source>
        <tissue evidence="2">Leaves</tissue>
    </source>
</reference>
<dbReference type="GeneID" id="113718167"/>
<evidence type="ECO:0000313" key="1">
    <source>
        <dbReference type="Proteomes" id="UP001652660"/>
    </source>
</evidence>
<dbReference type="PANTHER" id="PTHR33116:SF86">
    <property type="entry name" value="REVERSE TRANSCRIPTASE DOMAIN-CONTAINING PROTEIN"/>
    <property type="match status" value="1"/>
</dbReference>
<sequence length="242" mass="27548">MEEAMEIMEVLKIYENASGQLVNLDKSAVFFSKNMDSEQKEEVCHALGGMVEAKQGKYLGLPMVVSRTKDQIFGFVRNNIRRRFQNWKNRFFSPAGKEVMLKAVAMAMPTYVMSCFKLPRRFCKDICSLMANFWWGESNGRNKIHWISWERMALNKSVGGLGFKDLEAFNQALLGKQKCRLLTKPNLLVSKVLKAKYSPKDSILQCSSTKNASWIWQGLMGARSLVNEGLIRRIGNGRSTSI</sequence>
<evidence type="ECO:0000313" key="2">
    <source>
        <dbReference type="RefSeq" id="XP_027098887.1"/>
    </source>
</evidence>
<dbReference type="Proteomes" id="UP001652660">
    <property type="component" value="Chromosome 11e"/>
</dbReference>
<keyword evidence="1" id="KW-1185">Reference proteome</keyword>
<reference evidence="1" key="1">
    <citation type="journal article" date="2025" name="Foods">
        <title>Unveiling the Microbial Signatures of Arabica Coffee Cherries: Insights into Ripeness Specific Diversity, Functional Traits, and Implications for Quality and Safety.</title>
        <authorList>
            <consortium name="RefSeq"/>
            <person name="Tenea G.N."/>
            <person name="Cifuentes V."/>
            <person name="Reyes P."/>
            <person name="Cevallos-Vallejos M."/>
        </authorList>
    </citation>
    <scope>NUCLEOTIDE SEQUENCE [LARGE SCALE GENOMIC DNA]</scope>
</reference>
<dbReference type="AlphaFoldDB" id="A0A6P6VAA5"/>